<reference evidence="3" key="1">
    <citation type="journal article" date="2019" name="Int. J. Syst. Evol. Microbiol.">
        <title>The Global Catalogue of Microorganisms (GCM) 10K type strain sequencing project: providing services to taxonomists for standard genome sequencing and annotation.</title>
        <authorList>
            <consortium name="The Broad Institute Genomics Platform"/>
            <consortium name="The Broad Institute Genome Sequencing Center for Infectious Disease"/>
            <person name="Wu L."/>
            <person name="Ma J."/>
        </authorList>
    </citation>
    <scope>NUCLEOTIDE SEQUENCE [LARGE SCALE GENOMIC DNA]</scope>
    <source>
        <strain evidence="3">JCM 18326</strain>
    </source>
</reference>
<evidence type="ECO:0008006" key="4">
    <source>
        <dbReference type="Google" id="ProtNLM"/>
    </source>
</evidence>
<evidence type="ECO:0000313" key="2">
    <source>
        <dbReference type="EMBL" id="GAA4831606.1"/>
    </source>
</evidence>
<dbReference type="Proteomes" id="UP001500298">
    <property type="component" value="Unassembled WGS sequence"/>
</dbReference>
<evidence type="ECO:0000313" key="3">
    <source>
        <dbReference type="Proteomes" id="UP001500298"/>
    </source>
</evidence>
<dbReference type="InterPro" id="IPR019847">
    <property type="entry name" value="Gliding_motility_assoc_GldN"/>
</dbReference>
<gene>
    <name evidence="2" type="ORF">GCM10023331_16070</name>
</gene>
<name>A0ABP9D7I8_9BACT</name>
<protein>
    <recommendedName>
        <fullName evidence="4">Gliding motility protein GldN</fullName>
    </recommendedName>
</protein>
<accession>A0ABP9D7I8</accession>
<organism evidence="2 3">
    <name type="scientific">Algivirga pacifica</name>
    <dbReference type="NCBI Taxonomy" id="1162670"/>
    <lineage>
        <taxon>Bacteria</taxon>
        <taxon>Pseudomonadati</taxon>
        <taxon>Bacteroidota</taxon>
        <taxon>Cytophagia</taxon>
        <taxon>Cytophagales</taxon>
        <taxon>Flammeovirgaceae</taxon>
        <taxon>Algivirga</taxon>
    </lineage>
</organism>
<proteinExistence type="predicted"/>
<sequence>MKNKLMIILLLLAVWTPSLAQNYAPGEEEEPVHSIYEYPKKYEVMNKRTVWYEIDLEQRINRPFHNTEFYLAEAIIKRAMIPVLVPYDPEEPLKKLDNFNELYEKAISTDDAQMLGAPIGGGIGIIDDYSMMEEETDFVEGFRDDMFHYLQAEVDLIYDKTRSVWIRDIKSITLLYEKNDGDSGSSTKRPLAAFNYKDFKYLFKDINRDLSPEQKAYWVNINNRAEDRSIMDAFELMIFSGKLIKFNNYDDALISQMVEDEVQRSVIEAEKVKGGEMPRYKLKKAIEYEYQLLEQNDDLYSY</sequence>
<feature type="chain" id="PRO_5046807223" description="Gliding motility protein GldN" evidence="1">
    <location>
        <begin position="21"/>
        <end position="302"/>
    </location>
</feature>
<keyword evidence="1" id="KW-0732">Signal</keyword>
<dbReference type="EMBL" id="BAABJX010000024">
    <property type="protein sequence ID" value="GAA4831606.1"/>
    <property type="molecule type" value="Genomic_DNA"/>
</dbReference>
<dbReference type="Pfam" id="PF19841">
    <property type="entry name" value="GldN"/>
    <property type="match status" value="1"/>
</dbReference>
<comment type="caution">
    <text evidence="2">The sequence shown here is derived from an EMBL/GenBank/DDBJ whole genome shotgun (WGS) entry which is preliminary data.</text>
</comment>
<evidence type="ECO:0000256" key="1">
    <source>
        <dbReference type="SAM" id="SignalP"/>
    </source>
</evidence>
<keyword evidence="3" id="KW-1185">Reference proteome</keyword>
<dbReference type="RefSeq" id="WP_345370779.1">
    <property type="nucleotide sequence ID" value="NZ_BAABJX010000024.1"/>
</dbReference>
<feature type="signal peptide" evidence="1">
    <location>
        <begin position="1"/>
        <end position="20"/>
    </location>
</feature>